<evidence type="ECO:0000256" key="1">
    <source>
        <dbReference type="ARBA" id="ARBA00023002"/>
    </source>
</evidence>
<name>A0ABD1MJL0_9FABA</name>
<comment type="caution">
    <text evidence="3">The sequence shown here is derived from an EMBL/GenBank/DDBJ whole genome shotgun (WGS) entry which is preliminary data.</text>
</comment>
<feature type="transmembrane region" description="Helical" evidence="2">
    <location>
        <begin position="200"/>
        <end position="221"/>
    </location>
</feature>
<protein>
    <submittedName>
        <fullName evidence="3">Uncharacterized protein</fullName>
    </submittedName>
</protein>
<dbReference type="GO" id="GO:0016491">
    <property type="term" value="F:oxidoreductase activity"/>
    <property type="evidence" value="ECO:0007669"/>
    <property type="project" value="UniProtKB-KW"/>
</dbReference>
<evidence type="ECO:0000313" key="4">
    <source>
        <dbReference type="Proteomes" id="UP001603857"/>
    </source>
</evidence>
<reference evidence="3 4" key="1">
    <citation type="submission" date="2024-08" db="EMBL/GenBank/DDBJ databases">
        <title>Insights into the chromosomal genome structure of Flemingia macrophylla.</title>
        <authorList>
            <person name="Ding Y."/>
            <person name="Zhao Y."/>
            <person name="Bi W."/>
            <person name="Wu M."/>
            <person name="Zhao G."/>
            <person name="Gong Y."/>
            <person name="Li W."/>
            <person name="Zhang P."/>
        </authorList>
    </citation>
    <scope>NUCLEOTIDE SEQUENCE [LARGE SCALE GENOMIC DNA]</scope>
    <source>
        <strain evidence="3">DYQJB</strain>
        <tissue evidence="3">Leaf</tissue>
    </source>
</reference>
<accession>A0ABD1MJL0</accession>
<feature type="transmembrane region" description="Helical" evidence="2">
    <location>
        <begin position="102"/>
        <end position="128"/>
    </location>
</feature>
<keyword evidence="1" id="KW-0560">Oxidoreductase</keyword>
<gene>
    <name evidence="3" type="ORF">Fmac_010446</name>
</gene>
<dbReference type="Proteomes" id="UP001603857">
    <property type="component" value="Unassembled WGS sequence"/>
</dbReference>
<sequence>MVQETMVKRVQLAIRVFVLVLFLGWVLIWIMMPTNTFTQKWWPRYMAKTNSAYFGTKGAILLMYTFPVMLMATLGCLYVHLAKKINDSNVQRNNGKKQKVSIWKRAVLIKGPLGIVSGTELGLLLMFIQCHLLSTPSTMDRLVVSVEDLILPISGTPSNISDMELQIEAYITRSYGIVTRYYVYPIDHNADQIFSFTLNAFLNMLVICVSIACVASAAFLWNKKHNAKEAKQVQNMEGSTPTVSPNSMVYNVDRELESLPYQSLIHATNVHYGVRPDLRKILFEHKVSSVGVLASGPKIMRQEVAAICSSGLVENIHFESISFSW</sequence>
<dbReference type="AlphaFoldDB" id="A0ABD1MJL0"/>
<proteinExistence type="predicted"/>
<feature type="transmembrane region" description="Helical" evidence="2">
    <location>
        <begin position="12"/>
        <end position="32"/>
    </location>
</feature>
<dbReference type="InterPro" id="IPR050369">
    <property type="entry name" value="RBOH/FRE"/>
</dbReference>
<organism evidence="3 4">
    <name type="scientific">Flemingia macrophylla</name>
    <dbReference type="NCBI Taxonomy" id="520843"/>
    <lineage>
        <taxon>Eukaryota</taxon>
        <taxon>Viridiplantae</taxon>
        <taxon>Streptophyta</taxon>
        <taxon>Embryophyta</taxon>
        <taxon>Tracheophyta</taxon>
        <taxon>Spermatophyta</taxon>
        <taxon>Magnoliopsida</taxon>
        <taxon>eudicotyledons</taxon>
        <taxon>Gunneridae</taxon>
        <taxon>Pentapetalae</taxon>
        <taxon>rosids</taxon>
        <taxon>fabids</taxon>
        <taxon>Fabales</taxon>
        <taxon>Fabaceae</taxon>
        <taxon>Papilionoideae</taxon>
        <taxon>50 kb inversion clade</taxon>
        <taxon>NPAAA clade</taxon>
        <taxon>indigoferoid/millettioid clade</taxon>
        <taxon>Phaseoleae</taxon>
        <taxon>Flemingia</taxon>
    </lineage>
</organism>
<evidence type="ECO:0000313" key="3">
    <source>
        <dbReference type="EMBL" id="KAL2336000.1"/>
    </source>
</evidence>
<keyword evidence="4" id="KW-1185">Reference proteome</keyword>
<keyword evidence="2" id="KW-0472">Membrane</keyword>
<dbReference type="PANTHER" id="PTHR11972">
    <property type="entry name" value="NADPH OXIDASE"/>
    <property type="match status" value="1"/>
</dbReference>
<dbReference type="EMBL" id="JBGMDY010000004">
    <property type="protein sequence ID" value="KAL2336000.1"/>
    <property type="molecule type" value="Genomic_DNA"/>
</dbReference>
<keyword evidence="2" id="KW-0812">Transmembrane</keyword>
<dbReference type="PANTHER" id="PTHR11972:SF41">
    <property type="entry name" value="FERRIC REDUCTION OXIDASE 2"/>
    <property type="match status" value="1"/>
</dbReference>
<evidence type="ECO:0000256" key="2">
    <source>
        <dbReference type="SAM" id="Phobius"/>
    </source>
</evidence>
<keyword evidence="2" id="KW-1133">Transmembrane helix</keyword>
<feature type="transmembrane region" description="Helical" evidence="2">
    <location>
        <begin position="52"/>
        <end position="81"/>
    </location>
</feature>